<feature type="region of interest" description="Disordered" evidence="1">
    <location>
        <begin position="456"/>
        <end position="516"/>
    </location>
</feature>
<feature type="compositionally biased region" description="Polar residues" evidence="1">
    <location>
        <begin position="11"/>
        <end position="25"/>
    </location>
</feature>
<dbReference type="HOGENOM" id="CLU_527920_0_0_1"/>
<feature type="compositionally biased region" description="Basic and acidic residues" evidence="1">
    <location>
        <begin position="194"/>
        <end position="207"/>
    </location>
</feature>
<feature type="region of interest" description="Disordered" evidence="1">
    <location>
        <begin position="1"/>
        <end position="268"/>
    </location>
</feature>
<dbReference type="KEGG" id="mbe:MBM_04397"/>
<dbReference type="EMBL" id="JH921436">
    <property type="protein sequence ID" value="EKD17536.1"/>
    <property type="molecule type" value="Genomic_DNA"/>
</dbReference>
<dbReference type="InParanoid" id="K1WWS4"/>
<evidence type="ECO:0000256" key="1">
    <source>
        <dbReference type="SAM" id="MobiDB-lite"/>
    </source>
</evidence>
<evidence type="ECO:0000313" key="2">
    <source>
        <dbReference type="EMBL" id="EKD17536.1"/>
    </source>
</evidence>
<proteinExistence type="predicted"/>
<feature type="compositionally biased region" description="Basic and acidic residues" evidence="1">
    <location>
        <begin position="156"/>
        <end position="180"/>
    </location>
</feature>
<feature type="compositionally biased region" description="Basic and acidic residues" evidence="1">
    <location>
        <begin position="109"/>
        <end position="118"/>
    </location>
</feature>
<evidence type="ECO:0000313" key="3">
    <source>
        <dbReference type="Proteomes" id="UP000006753"/>
    </source>
</evidence>
<gene>
    <name evidence="2" type="ORF">MBM_04397</name>
</gene>
<dbReference type="Proteomes" id="UP000006753">
    <property type="component" value="Unassembled WGS sequence"/>
</dbReference>
<feature type="compositionally biased region" description="Low complexity" evidence="1">
    <location>
        <begin position="26"/>
        <end position="41"/>
    </location>
</feature>
<keyword evidence="3" id="KW-1185">Reference proteome</keyword>
<dbReference type="RefSeq" id="XP_007292286.1">
    <property type="nucleotide sequence ID" value="XM_007292224.1"/>
</dbReference>
<dbReference type="OrthoDB" id="4746642at2759"/>
<accession>K1WWS4</accession>
<dbReference type="AlphaFoldDB" id="K1WWS4"/>
<sequence length="516" mass="55824">MPEKESKPPGTKQTAGSQKFASSSRLHPPLLSNPKPSSSHHPAQDKNPGKIITQDGQVGDMTRTHMEGMVPMTGYEKTTIEGKGSCDPADKEPQSCERSTPVTVLKIGRATDEEERHNPGSFPKPLSKSKTQQLSRMPTVMGDRAGSAQTPQRLSSKADRSSKDPKSAEGDGSVKVKETPKGPSKSTPILQSKNHKDGEHPSKDHPISKGLQPPPVESLKPPKLPQSAKAPPNPKTHAPQSAATPVENVAPPSSPPAPKPISTAPPRIKSVLVSAADRKMASFQTKIATLPPPQRKTQETWAQSIIAQTSQCPQDFRWERRDDHAGYQCAGRNHFVSDELVAEGKGGVYFLPTESRSAPGSLSLRWGPYYPDRPQSGRYLWHGAEPKADRVLDGWVKSASGETRCFYDTKAGRVYGPPKTFIRPDRDLGGRTEAEEFRRMVAKDWEVERAAAWRGSKGVAAGAGVPYPGSIRGSGRLQPDRGPSASGLRPSAPKEVSKPASKLPSKLGEQCETKHH</sequence>
<organism evidence="2 3">
    <name type="scientific">Marssonina brunnea f. sp. multigermtubi (strain MB_m1)</name>
    <name type="common">Marssonina leaf spot fungus</name>
    <dbReference type="NCBI Taxonomy" id="1072389"/>
    <lineage>
        <taxon>Eukaryota</taxon>
        <taxon>Fungi</taxon>
        <taxon>Dikarya</taxon>
        <taxon>Ascomycota</taxon>
        <taxon>Pezizomycotina</taxon>
        <taxon>Leotiomycetes</taxon>
        <taxon>Helotiales</taxon>
        <taxon>Drepanopezizaceae</taxon>
        <taxon>Drepanopeziza</taxon>
    </lineage>
</organism>
<name>K1WWS4_MARBU</name>
<protein>
    <submittedName>
        <fullName evidence="2">Uncharacterized protein</fullName>
    </submittedName>
</protein>
<reference evidence="2 3" key="1">
    <citation type="journal article" date="2012" name="BMC Genomics">
        <title>Sequencing the genome of Marssonina brunnea reveals fungus-poplar co-evolution.</title>
        <authorList>
            <person name="Zhu S."/>
            <person name="Cao Y.-Z."/>
            <person name="Jiang C."/>
            <person name="Tan B.-Y."/>
            <person name="Wang Z."/>
            <person name="Feng S."/>
            <person name="Zhang L."/>
            <person name="Su X.-H."/>
            <person name="Brejova B."/>
            <person name="Vinar T."/>
            <person name="Xu M."/>
            <person name="Wang M.-X."/>
            <person name="Zhang S.-G."/>
            <person name="Huang M.-R."/>
            <person name="Wu R."/>
            <person name="Zhou Y."/>
        </authorList>
    </citation>
    <scope>NUCLEOTIDE SEQUENCE [LARGE SCALE GENOMIC DNA]</scope>
    <source>
        <strain evidence="2 3">MB_m1</strain>
    </source>
</reference>
<dbReference type="GeneID" id="18760332"/>